<organism evidence="1 2">
    <name type="scientific">Roridomyces roridus</name>
    <dbReference type="NCBI Taxonomy" id="1738132"/>
    <lineage>
        <taxon>Eukaryota</taxon>
        <taxon>Fungi</taxon>
        <taxon>Dikarya</taxon>
        <taxon>Basidiomycota</taxon>
        <taxon>Agaricomycotina</taxon>
        <taxon>Agaricomycetes</taxon>
        <taxon>Agaricomycetidae</taxon>
        <taxon>Agaricales</taxon>
        <taxon>Marasmiineae</taxon>
        <taxon>Mycenaceae</taxon>
        <taxon>Roridomyces</taxon>
    </lineage>
</organism>
<reference evidence="1" key="1">
    <citation type="submission" date="2023-03" db="EMBL/GenBank/DDBJ databases">
        <title>Massive genome expansion in bonnet fungi (Mycena s.s.) driven by repeated elements and novel gene families across ecological guilds.</title>
        <authorList>
            <consortium name="Lawrence Berkeley National Laboratory"/>
            <person name="Harder C.B."/>
            <person name="Miyauchi S."/>
            <person name="Viragh M."/>
            <person name="Kuo A."/>
            <person name="Thoen E."/>
            <person name="Andreopoulos B."/>
            <person name="Lu D."/>
            <person name="Skrede I."/>
            <person name="Drula E."/>
            <person name="Henrissat B."/>
            <person name="Morin E."/>
            <person name="Kohler A."/>
            <person name="Barry K."/>
            <person name="LaButti K."/>
            <person name="Morin E."/>
            <person name="Salamov A."/>
            <person name="Lipzen A."/>
            <person name="Mereny Z."/>
            <person name="Hegedus B."/>
            <person name="Baldrian P."/>
            <person name="Stursova M."/>
            <person name="Weitz H."/>
            <person name="Taylor A."/>
            <person name="Grigoriev I.V."/>
            <person name="Nagy L.G."/>
            <person name="Martin F."/>
            <person name="Kauserud H."/>
        </authorList>
    </citation>
    <scope>NUCLEOTIDE SEQUENCE</scope>
    <source>
        <strain evidence="1">9284</strain>
    </source>
</reference>
<sequence>MPDVNSFRYMRFAKSEIPAFFQEYDKEDRYQQLSMTEALRQLLNAYLWEEKLRSMDIYESMDHDMQRLWISCVMHMGSNSLQVLMPQGPERLRGDLEQIAQGVRTLSSQGQESADEQLVKFVGDRWLPSAFVDFENDLEFALWSDWEGEGDKAELMKAIRSAPAAVET</sequence>
<dbReference type="EMBL" id="JARKIF010000003">
    <property type="protein sequence ID" value="KAJ7644310.1"/>
    <property type="molecule type" value="Genomic_DNA"/>
</dbReference>
<name>A0AAD7FUR1_9AGAR</name>
<comment type="caution">
    <text evidence="1">The sequence shown here is derived from an EMBL/GenBank/DDBJ whole genome shotgun (WGS) entry which is preliminary data.</text>
</comment>
<keyword evidence="2" id="KW-1185">Reference proteome</keyword>
<evidence type="ECO:0000313" key="1">
    <source>
        <dbReference type="EMBL" id="KAJ7644310.1"/>
    </source>
</evidence>
<evidence type="ECO:0000313" key="2">
    <source>
        <dbReference type="Proteomes" id="UP001221142"/>
    </source>
</evidence>
<protein>
    <submittedName>
        <fullName evidence="1">Uncharacterized protein</fullName>
    </submittedName>
</protein>
<dbReference type="AlphaFoldDB" id="A0AAD7FUR1"/>
<gene>
    <name evidence="1" type="ORF">FB45DRAFT_897505</name>
</gene>
<accession>A0AAD7FUR1</accession>
<dbReference type="Proteomes" id="UP001221142">
    <property type="component" value="Unassembled WGS sequence"/>
</dbReference>
<proteinExistence type="predicted"/>